<evidence type="ECO:0000313" key="2">
    <source>
        <dbReference type="Proteomes" id="UP000479335"/>
    </source>
</evidence>
<dbReference type="EMBL" id="WWCN01000006">
    <property type="protein sequence ID" value="MYM23223.1"/>
    <property type="molecule type" value="Genomic_DNA"/>
</dbReference>
<comment type="caution">
    <text evidence="1">The sequence shown here is derived from an EMBL/GenBank/DDBJ whole genome shotgun (WGS) entry which is preliminary data.</text>
</comment>
<sequence>MNYTVFLKHIDIDTMGEKLTTKRLVHAYDTLDGMFALRAGRIWDVETTLKDDYVVLDIQGDGSKDEALKMVAKVIAEQNWAIRGLRLDFYQPNTH</sequence>
<organism evidence="1 2">
    <name type="scientific">Duganella flavida</name>
    <dbReference type="NCBI Taxonomy" id="2692175"/>
    <lineage>
        <taxon>Bacteria</taxon>
        <taxon>Pseudomonadati</taxon>
        <taxon>Pseudomonadota</taxon>
        <taxon>Betaproteobacteria</taxon>
        <taxon>Burkholderiales</taxon>
        <taxon>Oxalobacteraceae</taxon>
        <taxon>Telluria group</taxon>
        <taxon>Duganella</taxon>
    </lineage>
</organism>
<dbReference type="Proteomes" id="UP000479335">
    <property type="component" value="Unassembled WGS sequence"/>
</dbReference>
<dbReference type="RefSeq" id="WP_161006717.1">
    <property type="nucleotide sequence ID" value="NZ_WWCN01000006.1"/>
</dbReference>
<name>A0A6L8K6V8_9BURK</name>
<keyword evidence="2" id="KW-1185">Reference proteome</keyword>
<proteinExistence type="predicted"/>
<accession>A0A6L8K6V8</accession>
<gene>
    <name evidence="1" type="ORF">GTP46_11255</name>
</gene>
<evidence type="ECO:0000313" key="1">
    <source>
        <dbReference type="EMBL" id="MYM23223.1"/>
    </source>
</evidence>
<dbReference type="AlphaFoldDB" id="A0A6L8K6V8"/>
<protein>
    <submittedName>
        <fullName evidence="1">Uncharacterized protein</fullName>
    </submittedName>
</protein>
<reference evidence="1 2" key="1">
    <citation type="submission" date="2019-12" db="EMBL/GenBank/DDBJ databases">
        <title>Novel species isolated from a subtropical stream in China.</title>
        <authorList>
            <person name="Lu H."/>
        </authorList>
    </citation>
    <scope>NUCLEOTIDE SEQUENCE [LARGE SCALE GENOMIC DNA]</scope>
    <source>
        <strain evidence="1 2">FT135W</strain>
    </source>
</reference>